<comment type="similarity">
    <text evidence="1">Belongs to the Gfo/Idh/MocA family.</text>
</comment>
<gene>
    <name evidence="5" type="ORF">A4H34_05655</name>
</gene>
<dbReference type="AlphaFoldDB" id="A0A179B656"/>
<evidence type="ECO:0000259" key="3">
    <source>
        <dbReference type="Pfam" id="PF01408"/>
    </source>
</evidence>
<evidence type="ECO:0000256" key="2">
    <source>
        <dbReference type="ARBA" id="ARBA00023002"/>
    </source>
</evidence>
<proteinExistence type="inferred from homology"/>
<evidence type="ECO:0000313" key="6">
    <source>
        <dbReference type="Proteomes" id="UP000078368"/>
    </source>
</evidence>
<keyword evidence="6" id="KW-1185">Reference proteome</keyword>
<organism evidence="5 6">
    <name type="scientific">Peptidiphaga gingivicola</name>
    <dbReference type="NCBI Taxonomy" id="2741497"/>
    <lineage>
        <taxon>Bacteria</taxon>
        <taxon>Bacillati</taxon>
        <taxon>Actinomycetota</taxon>
        <taxon>Actinomycetes</taxon>
        <taxon>Actinomycetales</taxon>
        <taxon>Actinomycetaceae</taxon>
        <taxon>Peptidiphaga</taxon>
    </lineage>
</organism>
<dbReference type="STRING" id="1823756.A4H34_05655"/>
<accession>A0A179B656</accession>
<comment type="caution">
    <text evidence="5">The sequence shown here is derived from an EMBL/GenBank/DDBJ whole genome shotgun (WGS) entry which is preliminary data.</text>
</comment>
<dbReference type="PANTHER" id="PTHR42840">
    <property type="entry name" value="NAD(P)-BINDING ROSSMANN-FOLD SUPERFAMILY PROTEIN-RELATED"/>
    <property type="match status" value="1"/>
</dbReference>
<evidence type="ECO:0000259" key="4">
    <source>
        <dbReference type="Pfam" id="PF02894"/>
    </source>
</evidence>
<dbReference type="PANTHER" id="PTHR42840:SF3">
    <property type="entry name" value="BINDING ROSSMANN FOLD OXIDOREDUCTASE, PUTATIVE (AFU_ORTHOLOGUE AFUA_2G10240)-RELATED"/>
    <property type="match status" value="1"/>
</dbReference>
<dbReference type="InterPro" id="IPR036291">
    <property type="entry name" value="NAD(P)-bd_dom_sf"/>
</dbReference>
<dbReference type="EMBL" id="LVZK01000001">
    <property type="protein sequence ID" value="OAP86611.1"/>
    <property type="molecule type" value="Genomic_DNA"/>
</dbReference>
<feature type="domain" description="Gfo/Idh/MocA-like oxidoreductase C-terminal" evidence="4">
    <location>
        <begin position="131"/>
        <end position="329"/>
    </location>
</feature>
<keyword evidence="2" id="KW-0560">Oxidoreductase</keyword>
<dbReference type="SUPFAM" id="SSF55347">
    <property type="entry name" value="Glyceraldehyde-3-phosphate dehydrogenase-like, C-terminal domain"/>
    <property type="match status" value="1"/>
</dbReference>
<dbReference type="Gene3D" id="3.40.50.720">
    <property type="entry name" value="NAD(P)-binding Rossmann-like Domain"/>
    <property type="match status" value="1"/>
</dbReference>
<name>A0A179B656_9ACTO</name>
<dbReference type="Pfam" id="PF01408">
    <property type="entry name" value="GFO_IDH_MocA"/>
    <property type="match status" value="1"/>
</dbReference>
<dbReference type="Gene3D" id="3.30.360.10">
    <property type="entry name" value="Dihydrodipicolinate Reductase, domain 2"/>
    <property type="match status" value="1"/>
</dbReference>
<dbReference type="InterPro" id="IPR000683">
    <property type="entry name" value="Gfo/Idh/MocA-like_OxRdtase_N"/>
</dbReference>
<sequence>MAKPRIGLLGVGRIGIMHARILAPKVESLVVADVVPEKAQRAADELGAQVRSVEDFFDSEDLDGVVLATPTDAHARHIEAAVGLGAPIFCEKPVALDIASTERANAAAKSAGVPVHIGFQRRFDAAYAAARERLAAGEIGELRRVHMHTLDQAPAAREFLAASGGIFTDCLIHDFDALRWVTGREVEEVFAFGTDLGLPDFADFSDVCETVLALRLTGGALATAHSSRFNGAGYDVRMEVHGTEGTDVVGMDERLPVRSLEPGVAFPSGEPWVDFIARFAACYERELEAFLDVVAGKAEVPSTIDDAVASLRVAEACAASCREGRPVKVAR</sequence>
<dbReference type="SUPFAM" id="SSF51735">
    <property type="entry name" value="NAD(P)-binding Rossmann-fold domains"/>
    <property type="match status" value="1"/>
</dbReference>
<dbReference type="GO" id="GO:0016491">
    <property type="term" value="F:oxidoreductase activity"/>
    <property type="evidence" value="ECO:0007669"/>
    <property type="project" value="UniProtKB-KW"/>
</dbReference>
<dbReference type="Proteomes" id="UP000078368">
    <property type="component" value="Unassembled WGS sequence"/>
</dbReference>
<evidence type="ECO:0000256" key="1">
    <source>
        <dbReference type="ARBA" id="ARBA00010928"/>
    </source>
</evidence>
<dbReference type="GO" id="GO:0000166">
    <property type="term" value="F:nucleotide binding"/>
    <property type="evidence" value="ECO:0007669"/>
    <property type="project" value="InterPro"/>
</dbReference>
<protein>
    <submittedName>
        <fullName evidence="5">Inositol 2-dehydrogenase</fullName>
    </submittedName>
</protein>
<reference evidence="5 6" key="1">
    <citation type="submission" date="2016-04" db="EMBL/GenBank/DDBJ databases">
        <title>Peptidophaga gingivicola gen. nov., sp. nov., isolated from human subgingival plaque.</title>
        <authorList>
            <person name="Beall C.J."/>
            <person name="Mokrzan E.M."/>
            <person name="Griffen A.L."/>
            <person name="Leys E.J."/>
        </authorList>
    </citation>
    <scope>NUCLEOTIDE SEQUENCE [LARGE SCALE GENOMIC DNA]</scope>
    <source>
        <strain evidence="5 6">BA112</strain>
    </source>
</reference>
<dbReference type="Pfam" id="PF02894">
    <property type="entry name" value="GFO_IDH_MocA_C"/>
    <property type="match status" value="1"/>
</dbReference>
<dbReference type="RefSeq" id="WP_009199140.1">
    <property type="nucleotide sequence ID" value="NZ_LVZK01000001.1"/>
</dbReference>
<feature type="domain" description="Gfo/Idh/MocA-like oxidoreductase N-terminal" evidence="3">
    <location>
        <begin position="5"/>
        <end position="119"/>
    </location>
</feature>
<evidence type="ECO:0000313" key="5">
    <source>
        <dbReference type="EMBL" id="OAP86611.1"/>
    </source>
</evidence>
<dbReference type="OrthoDB" id="256869at2"/>
<dbReference type="InterPro" id="IPR004104">
    <property type="entry name" value="Gfo/Idh/MocA-like_OxRdtase_C"/>
</dbReference>